<feature type="domain" description="Cytochrome c" evidence="5">
    <location>
        <begin position="96"/>
        <end position="179"/>
    </location>
</feature>
<dbReference type="STRING" id="249352.SAMN05444395_10322"/>
<evidence type="ECO:0000313" key="6">
    <source>
        <dbReference type="EMBL" id="OAB28135.1"/>
    </source>
</evidence>
<sequence length="182" mass="20415">MKSIYKITLLFGITILVSSCHNTTAPNYQYFPNMYEHIGYDTYAESTAFKNGKEGQLPVDGTIKRGFVPYGFDNSTEGYDLAKLNSTSPLDSISEKDHAKSKELYEIYCAICHGNEGNGKGKLVTQGKLLGIPNYKDRDINEGSIYHVMTYGLNSMGAYSNQLDQHERWLVASYVVELRAKL</sequence>
<evidence type="ECO:0000256" key="3">
    <source>
        <dbReference type="ARBA" id="ARBA00023004"/>
    </source>
</evidence>
<keyword evidence="3 4" id="KW-0408">Iron</keyword>
<dbReference type="Pfam" id="PF13442">
    <property type="entry name" value="Cytochrome_CBB3"/>
    <property type="match status" value="1"/>
</dbReference>
<protein>
    <submittedName>
        <fullName evidence="6">Cytochrome C</fullName>
    </submittedName>
</protein>
<dbReference type="InterPro" id="IPR036909">
    <property type="entry name" value="Cyt_c-like_dom_sf"/>
</dbReference>
<dbReference type="AlphaFoldDB" id="A0A167X9B7"/>
<dbReference type="GO" id="GO:0046872">
    <property type="term" value="F:metal ion binding"/>
    <property type="evidence" value="ECO:0007669"/>
    <property type="project" value="UniProtKB-KW"/>
</dbReference>
<evidence type="ECO:0000259" key="5">
    <source>
        <dbReference type="PROSITE" id="PS51007"/>
    </source>
</evidence>
<organism evidence="6 7">
    <name type="scientific">Flavobacterium fryxellicola</name>
    <dbReference type="NCBI Taxonomy" id="249352"/>
    <lineage>
        <taxon>Bacteria</taxon>
        <taxon>Pseudomonadati</taxon>
        <taxon>Bacteroidota</taxon>
        <taxon>Flavobacteriia</taxon>
        <taxon>Flavobacteriales</taxon>
        <taxon>Flavobacteriaceae</taxon>
        <taxon>Flavobacterium</taxon>
    </lineage>
</organism>
<keyword evidence="1 4" id="KW-0349">Heme</keyword>
<dbReference type="Gene3D" id="1.10.760.10">
    <property type="entry name" value="Cytochrome c-like domain"/>
    <property type="match status" value="1"/>
</dbReference>
<keyword evidence="2 4" id="KW-0479">Metal-binding</keyword>
<gene>
    <name evidence="6" type="ORF">FBFR_09845</name>
</gene>
<proteinExistence type="predicted"/>
<dbReference type="PROSITE" id="PS51257">
    <property type="entry name" value="PROKAR_LIPOPROTEIN"/>
    <property type="match status" value="1"/>
</dbReference>
<dbReference type="PROSITE" id="PS51007">
    <property type="entry name" value="CYTC"/>
    <property type="match status" value="1"/>
</dbReference>
<evidence type="ECO:0000256" key="4">
    <source>
        <dbReference type="PROSITE-ProRule" id="PRU00433"/>
    </source>
</evidence>
<evidence type="ECO:0000313" key="7">
    <source>
        <dbReference type="Proteomes" id="UP000077164"/>
    </source>
</evidence>
<dbReference type="PANTHER" id="PTHR40394:SF2">
    <property type="entry name" value="QUINOL:CYTOCHROME C OXIDOREDUCTASE MEMBRANE PROTEIN"/>
    <property type="match status" value="1"/>
</dbReference>
<name>A0A167X9B7_9FLAO</name>
<evidence type="ECO:0000256" key="1">
    <source>
        <dbReference type="ARBA" id="ARBA00022617"/>
    </source>
</evidence>
<dbReference type="OrthoDB" id="9796771at2"/>
<reference evidence="6 7" key="1">
    <citation type="submission" date="2016-03" db="EMBL/GenBank/DDBJ databases">
        <title>Draft genome sequence of Flavobacterium fryxellicola DSM 16209.</title>
        <authorList>
            <person name="Shin S.-K."/>
            <person name="Yi H."/>
        </authorList>
    </citation>
    <scope>NUCLEOTIDE SEQUENCE [LARGE SCALE GENOMIC DNA]</scope>
    <source>
        <strain evidence="6 7">DSM 16209</strain>
    </source>
</reference>
<dbReference type="SUPFAM" id="SSF46626">
    <property type="entry name" value="Cytochrome c"/>
    <property type="match status" value="1"/>
</dbReference>
<accession>A0A167X9B7</accession>
<dbReference type="GO" id="GO:0020037">
    <property type="term" value="F:heme binding"/>
    <property type="evidence" value="ECO:0007669"/>
    <property type="project" value="InterPro"/>
</dbReference>
<dbReference type="EMBL" id="LVJE01000013">
    <property type="protein sequence ID" value="OAB28135.1"/>
    <property type="molecule type" value="Genomic_DNA"/>
</dbReference>
<dbReference type="Proteomes" id="UP000077164">
    <property type="component" value="Unassembled WGS sequence"/>
</dbReference>
<dbReference type="RefSeq" id="WP_066080443.1">
    <property type="nucleotide sequence ID" value="NZ_FRDK01000003.1"/>
</dbReference>
<dbReference type="PANTHER" id="PTHR40394">
    <property type="entry name" value="LIPOPROTEIN-RELATED"/>
    <property type="match status" value="1"/>
</dbReference>
<dbReference type="GO" id="GO:0009055">
    <property type="term" value="F:electron transfer activity"/>
    <property type="evidence" value="ECO:0007669"/>
    <property type="project" value="InterPro"/>
</dbReference>
<comment type="caution">
    <text evidence="6">The sequence shown here is derived from an EMBL/GenBank/DDBJ whole genome shotgun (WGS) entry which is preliminary data.</text>
</comment>
<evidence type="ECO:0000256" key="2">
    <source>
        <dbReference type="ARBA" id="ARBA00022723"/>
    </source>
</evidence>
<dbReference type="InterPro" id="IPR009056">
    <property type="entry name" value="Cyt_c-like_dom"/>
</dbReference>
<keyword evidence="7" id="KW-1185">Reference proteome</keyword>